<dbReference type="Proteomes" id="UP001554567">
    <property type="component" value="Unassembled WGS sequence"/>
</dbReference>
<evidence type="ECO:0000313" key="3">
    <source>
        <dbReference type="Proteomes" id="UP001554567"/>
    </source>
</evidence>
<comment type="caution">
    <text evidence="2">The sequence shown here is derived from an EMBL/GenBank/DDBJ whole genome shotgun (WGS) entry which is preliminary data.</text>
</comment>
<keyword evidence="3" id="KW-1185">Reference proteome</keyword>
<organism evidence="2 3">
    <name type="scientific">Erwinia papayae</name>
    <dbReference type="NCBI Taxonomy" id="206499"/>
    <lineage>
        <taxon>Bacteria</taxon>
        <taxon>Pseudomonadati</taxon>
        <taxon>Pseudomonadota</taxon>
        <taxon>Gammaproteobacteria</taxon>
        <taxon>Enterobacterales</taxon>
        <taxon>Erwiniaceae</taxon>
        <taxon>Erwinia</taxon>
    </lineage>
</organism>
<feature type="compositionally biased region" description="Basic and acidic residues" evidence="1">
    <location>
        <begin position="18"/>
        <end position="31"/>
    </location>
</feature>
<reference evidence="2 3" key="1">
    <citation type="submission" date="2024-07" db="EMBL/GenBank/DDBJ databases">
        <authorList>
            <person name="Dulla G.F.J."/>
            <person name="Delorm J.G."/>
        </authorList>
    </citation>
    <scope>NUCLEOTIDE SEQUENCE [LARGE SCALE GENOMIC DNA]</scope>
    <source>
        <strain evidence="2 3">JGD 233</strain>
    </source>
</reference>
<feature type="region of interest" description="Disordered" evidence="1">
    <location>
        <begin position="18"/>
        <end position="40"/>
    </location>
</feature>
<proteinExistence type="predicted"/>
<evidence type="ECO:0000256" key="1">
    <source>
        <dbReference type="SAM" id="MobiDB-lite"/>
    </source>
</evidence>
<accession>A0ABV3MXU6</accession>
<name>A0ABV3MXU6_9GAMM</name>
<dbReference type="RefSeq" id="WP_367166740.1">
    <property type="nucleotide sequence ID" value="NZ_JBFKZN010000002.1"/>
</dbReference>
<sequence>MPIEIKQLVIKSKTINDDNKNVSFDSERPDYDAQENQPEKTLPYHFIKATDAVRER</sequence>
<protein>
    <submittedName>
        <fullName evidence="2">Uncharacterized protein</fullName>
    </submittedName>
</protein>
<dbReference type="EMBL" id="JBFKZN010000002">
    <property type="protein sequence ID" value="MEW5288376.1"/>
    <property type="molecule type" value="Genomic_DNA"/>
</dbReference>
<gene>
    <name evidence="2" type="ORF">ABW286_04145</name>
</gene>
<evidence type="ECO:0000313" key="2">
    <source>
        <dbReference type="EMBL" id="MEW5288376.1"/>
    </source>
</evidence>